<protein>
    <submittedName>
        <fullName evidence="6">TetR family transcriptional regulator</fullName>
    </submittedName>
</protein>
<evidence type="ECO:0000256" key="1">
    <source>
        <dbReference type="ARBA" id="ARBA00023015"/>
    </source>
</evidence>
<dbReference type="Pfam" id="PF00440">
    <property type="entry name" value="TetR_N"/>
    <property type="match status" value="1"/>
</dbReference>
<keyword evidence="3" id="KW-0804">Transcription</keyword>
<dbReference type="InterPro" id="IPR001647">
    <property type="entry name" value="HTH_TetR"/>
</dbReference>
<keyword evidence="2 4" id="KW-0238">DNA-binding</keyword>
<accession>A0A7G6YD80</accession>
<keyword evidence="1" id="KW-0805">Transcription regulation</keyword>
<dbReference type="SUPFAM" id="SSF46689">
    <property type="entry name" value="Homeodomain-like"/>
    <property type="match status" value="1"/>
</dbReference>
<organism evidence="6 7">
    <name type="scientific">Leifsonia shinshuensis</name>
    <dbReference type="NCBI Taxonomy" id="150026"/>
    <lineage>
        <taxon>Bacteria</taxon>
        <taxon>Bacillati</taxon>
        <taxon>Actinomycetota</taxon>
        <taxon>Actinomycetes</taxon>
        <taxon>Micrococcales</taxon>
        <taxon>Microbacteriaceae</taxon>
        <taxon>Leifsonia</taxon>
    </lineage>
</organism>
<evidence type="ECO:0000313" key="6">
    <source>
        <dbReference type="EMBL" id="QNE36445.1"/>
    </source>
</evidence>
<dbReference type="InterPro" id="IPR050109">
    <property type="entry name" value="HTH-type_TetR-like_transc_reg"/>
</dbReference>
<dbReference type="Proteomes" id="UP000515511">
    <property type="component" value="Chromosome"/>
</dbReference>
<sequence>MPDGTSDRPGLRERKKARTRAAIQSHALRLFTEQGYDATTIDQVIDAAEVSASTFFRYFPTKESVVLFDDFDPQIVAAFLAQPADVPPVAAMRVALREAFRGLSAEQVEEQRERLALVLDVPALRAVMLDQLLQSMLVVSEAIADRAGLPRDDFAVRTIAGAIVGSMFAVLSRLADDPTAELSVLVDEAFSFLEGGLRL</sequence>
<dbReference type="PROSITE" id="PS50977">
    <property type="entry name" value="HTH_TETR_2"/>
    <property type="match status" value="1"/>
</dbReference>
<dbReference type="RefSeq" id="WP_185275883.1">
    <property type="nucleotide sequence ID" value="NZ_CP043641.1"/>
</dbReference>
<feature type="DNA-binding region" description="H-T-H motif" evidence="4">
    <location>
        <begin position="40"/>
        <end position="59"/>
    </location>
</feature>
<dbReference type="Pfam" id="PF17754">
    <property type="entry name" value="TetR_C_14"/>
    <property type="match status" value="1"/>
</dbReference>
<dbReference type="PRINTS" id="PR00455">
    <property type="entry name" value="HTHTETR"/>
</dbReference>
<dbReference type="AlphaFoldDB" id="A0A7G6YD80"/>
<dbReference type="GO" id="GO:0000976">
    <property type="term" value="F:transcription cis-regulatory region binding"/>
    <property type="evidence" value="ECO:0007669"/>
    <property type="project" value="TreeGrafter"/>
</dbReference>
<name>A0A7G6YD80_9MICO</name>
<feature type="domain" description="HTH tetR-type" evidence="5">
    <location>
        <begin position="17"/>
        <end position="77"/>
    </location>
</feature>
<dbReference type="PANTHER" id="PTHR30055:SF234">
    <property type="entry name" value="HTH-TYPE TRANSCRIPTIONAL REGULATOR BETI"/>
    <property type="match status" value="1"/>
</dbReference>
<dbReference type="Gene3D" id="1.10.357.10">
    <property type="entry name" value="Tetracycline Repressor, domain 2"/>
    <property type="match status" value="1"/>
</dbReference>
<reference evidence="7" key="1">
    <citation type="submission" date="2019-09" db="EMBL/GenBank/DDBJ databases">
        <title>Antimicrobial potential of Antarctic Bacteria.</title>
        <authorList>
            <person name="Benaud N."/>
            <person name="Edwards R.J."/>
            <person name="Ferrari B.C."/>
        </authorList>
    </citation>
    <scope>NUCLEOTIDE SEQUENCE [LARGE SCALE GENOMIC DNA]</scope>
    <source>
        <strain evidence="7">INR9</strain>
    </source>
</reference>
<gene>
    <name evidence="6" type="ORF">F1C12_15885</name>
</gene>
<dbReference type="EMBL" id="CP043641">
    <property type="protein sequence ID" value="QNE36445.1"/>
    <property type="molecule type" value="Genomic_DNA"/>
</dbReference>
<evidence type="ECO:0000256" key="4">
    <source>
        <dbReference type="PROSITE-ProRule" id="PRU00335"/>
    </source>
</evidence>
<dbReference type="InterPro" id="IPR041347">
    <property type="entry name" value="MftR_C"/>
</dbReference>
<evidence type="ECO:0000256" key="2">
    <source>
        <dbReference type="ARBA" id="ARBA00023125"/>
    </source>
</evidence>
<evidence type="ECO:0000313" key="7">
    <source>
        <dbReference type="Proteomes" id="UP000515511"/>
    </source>
</evidence>
<evidence type="ECO:0000256" key="3">
    <source>
        <dbReference type="ARBA" id="ARBA00023163"/>
    </source>
</evidence>
<dbReference type="InterPro" id="IPR009057">
    <property type="entry name" value="Homeodomain-like_sf"/>
</dbReference>
<dbReference type="PANTHER" id="PTHR30055">
    <property type="entry name" value="HTH-TYPE TRANSCRIPTIONAL REGULATOR RUTR"/>
    <property type="match status" value="1"/>
</dbReference>
<evidence type="ECO:0000259" key="5">
    <source>
        <dbReference type="PROSITE" id="PS50977"/>
    </source>
</evidence>
<dbReference type="Gene3D" id="1.10.10.60">
    <property type="entry name" value="Homeodomain-like"/>
    <property type="match status" value="1"/>
</dbReference>
<dbReference type="GO" id="GO:0003700">
    <property type="term" value="F:DNA-binding transcription factor activity"/>
    <property type="evidence" value="ECO:0007669"/>
    <property type="project" value="TreeGrafter"/>
</dbReference>
<dbReference type="KEGG" id="lse:F1C12_15885"/>
<proteinExistence type="predicted"/>